<gene>
    <name evidence="1" type="ORF">A6P07_02915</name>
</gene>
<evidence type="ECO:0000313" key="2">
    <source>
        <dbReference type="Proteomes" id="UP000094893"/>
    </source>
</evidence>
<sequence length="155" mass="17556">MWYALGHIEQPAPVTRQVAPVMRKPLPATRVTPHMMIKPTKVIQIQTRTVYATHCRPVPGYLQEMVVIPAKYQVSEISALRLLAQKMGLRFVHAGPDYALYDTRVHFGKSVTALRFIQSVLDSYVPGVLYIWHGTLTVENLPPSYIKARGAIQYQ</sequence>
<dbReference type="AlphaFoldDB" id="A0A1C2I8I6"/>
<evidence type="ECO:0000313" key="1">
    <source>
        <dbReference type="EMBL" id="OCX76264.1"/>
    </source>
</evidence>
<dbReference type="EMBL" id="LWSA01000028">
    <property type="protein sequence ID" value="OCX76264.1"/>
    <property type="molecule type" value="Genomic_DNA"/>
</dbReference>
<accession>A0A1C2I8I6</accession>
<dbReference type="RefSeq" id="WP_024893253.1">
    <property type="nucleotide sequence ID" value="NZ_LWRZ01000239.1"/>
</dbReference>
<reference evidence="1 2" key="1">
    <citation type="journal article" date="2016" name="Int. J. Mol. Sci.">
        <title>Comparative genomics of the extreme acidophile Acidithiobacillus thiooxidans reveals intraspecific divergence and niche adaptation.</title>
        <authorList>
            <person name="Zhang X."/>
            <person name="Feng X."/>
            <person name="Tao J."/>
            <person name="Ma L."/>
            <person name="Xiao Y."/>
            <person name="Liang Y."/>
            <person name="Liu X."/>
            <person name="Yin H."/>
        </authorList>
    </citation>
    <scope>NUCLEOTIDE SEQUENCE [LARGE SCALE GENOMIC DNA]</scope>
    <source>
        <strain evidence="1 2">A02</strain>
    </source>
</reference>
<proteinExistence type="predicted"/>
<comment type="caution">
    <text evidence="1">The sequence shown here is derived from an EMBL/GenBank/DDBJ whole genome shotgun (WGS) entry which is preliminary data.</text>
</comment>
<dbReference type="Proteomes" id="UP000094893">
    <property type="component" value="Unassembled WGS sequence"/>
</dbReference>
<name>A0A1C2I8I6_ACITH</name>
<protein>
    <submittedName>
        <fullName evidence="1">Uncharacterized protein</fullName>
    </submittedName>
</protein>
<organism evidence="1 2">
    <name type="scientific">Acidithiobacillus thiooxidans</name>
    <name type="common">Thiobacillus thiooxidans</name>
    <dbReference type="NCBI Taxonomy" id="930"/>
    <lineage>
        <taxon>Bacteria</taxon>
        <taxon>Pseudomonadati</taxon>
        <taxon>Pseudomonadota</taxon>
        <taxon>Acidithiobacillia</taxon>
        <taxon>Acidithiobacillales</taxon>
        <taxon>Acidithiobacillaceae</taxon>
        <taxon>Acidithiobacillus</taxon>
    </lineage>
</organism>